<gene>
    <name evidence="2" type="ORF">E2C01_054502</name>
</gene>
<keyword evidence="3" id="KW-1185">Reference proteome</keyword>
<evidence type="ECO:0000313" key="2">
    <source>
        <dbReference type="EMBL" id="MPC60457.1"/>
    </source>
</evidence>
<protein>
    <submittedName>
        <fullName evidence="2">Uncharacterized protein</fullName>
    </submittedName>
</protein>
<dbReference type="OrthoDB" id="7701249at2759"/>
<feature type="region of interest" description="Disordered" evidence="1">
    <location>
        <begin position="1"/>
        <end position="22"/>
    </location>
</feature>
<organism evidence="2 3">
    <name type="scientific">Portunus trituberculatus</name>
    <name type="common">Swimming crab</name>
    <name type="synonym">Neptunus trituberculatus</name>
    <dbReference type="NCBI Taxonomy" id="210409"/>
    <lineage>
        <taxon>Eukaryota</taxon>
        <taxon>Metazoa</taxon>
        <taxon>Ecdysozoa</taxon>
        <taxon>Arthropoda</taxon>
        <taxon>Crustacea</taxon>
        <taxon>Multicrustacea</taxon>
        <taxon>Malacostraca</taxon>
        <taxon>Eumalacostraca</taxon>
        <taxon>Eucarida</taxon>
        <taxon>Decapoda</taxon>
        <taxon>Pleocyemata</taxon>
        <taxon>Brachyura</taxon>
        <taxon>Eubrachyura</taxon>
        <taxon>Portunoidea</taxon>
        <taxon>Portunidae</taxon>
        <taxon>Portuninae</taxon>
        <taxon>Portunus</taxon>
    </lineage>
</organism>
<dbReference type="AlphaFoldDB" id="A0A5B7GTE4"/>
<reference evidence="2 3" key="1">
    <citation type="submission" date="2019-05" db="EMBL/GenBank/DDBJ databases">
        <title>Another draft genome of Portunus trituberculatus and its Hox gene families provides insights of decapod evolution.</title>
        <authorList>
            <person name="Jeong J.-H."/>
            <person name="Song I."/>
            <person name="Kim S."/>
            <person name="Choi T."/>
            <person name="Kim D."/>
            <person name="Ryu S."/>
            <person name="Kim W."/>
        </authorList>
    </citation>
    <scope>NUCLEOTIDE SEQUENCE [LARGE SCALE GENOMIC DNA]</scope>
    <source>
        <tissue evidence="2">Muscle</tissue>
    </source>
</reference>
<dbReference type="EMBL" id="VSRR010017539">
    <property type="protein sequence ID" value="MPC60457.1"/>
    <property type="molecule type" value="Genomic_DNA"/>
</dbReference>
<comment type="caution">
    <text evidence="2">The sequence shown here is derived from an EMBL/GenBank/DDBJ whole genome shotgun (WGS) entry which is preliminary data.</text>
</comment>
<dbReference type="PANTHER" id="PTHR34239:SF2">
    <property type="entry name" value="TRANSPOSABLE ELEMENT P TRANSPOSASE_THAP9 CONSERVED DOMAIN-CONTAINING PROTEIN"/>
    <property type="match status" value="1"/>
</dbReference>
<evidence type="ECO:0000256" key="1">
    <source>
        <dbReference type="SAM" id="MobiDB-lite"/>
    </source>
</evidence>
<accession>A0A5B7GTE4</accession>
<dbReference type="PANTHER" id="PTHR34239">
    <property type="entry name" value="APPLE DOMAIN-CONTAINING PROTEIN"/>
    <property type="match status" value="1"/>
</dbReference>
<evidence type="ECO:0000313" key="3">
    <source>
        <dbReference type="Proteomes" id="UP000324222"/>
    </source>
</evidence>
<name>A0A5B7GTE4_PORTR</name>
<sequence>MESPVGFSGFRSPSMEASIEEEELQGDAPHGSVLLQGAKNYGPMENVAKKLDKAAMVNHLFINGMKQEDYKAIVEDKMTLRPSNCHALTQVDCNTQVVDALPAEARKADFRLREVGKDITKAATIVVKSLTVLDKAAHDEENQVIANEVAMLNGALALLGNAHYRNNLTRRHVIKRDINPKYSHLCADKAPMTGLLFGDDLSQTTRKIKEAEKLKSKFT</sequence>
<proteinExistence type="predicted"/>
<dbReference type="Proteomes" id="UP000324222">
    <property type="component" value="Unassembled WGS sequence"/>
</dbReference>